<evidence type="ECO:0000256" key="2">
    <source>
        <dbReference type="ARBA" id="ARBA00022475"/>
    </source>
</evidence>
<protein>
    <submittedName>
        <fullName evidence="9">MotA/TolQ/ExbB proton channel family protein</fullName>
    </submittedName>
</protein>
<comment type="similarity">
    <text evidence="6">Belongs to the exbB/tolQ family.</text>
</comment>
<feature type="transmembrane region" description="Helical" evidence="7">
    <location>
        <begin position="51"/>
        <end position="72"/>
    </location>
</feature>
<dbReference type="PANTHER" id="PTHR30625:SF11">
    <property type="entry name" value="MOTA_TOLQ_EXBB PROTON CHANNEL DOMAIN-CONTAINING PROTEIN"/>
    <property type="match status" value="1"/>
</dbReference>
<reference evidence="9 10" key="2">
    <citation type="submission" date="2020-04" db="EMBL/GenBank/DDBJ databases">
        <title>Complete genome sequence of Alteromonas pelagimontana 5.12T.</title>
        <authorList>
            <person name="Sinha R.K."/>
            <person name="Krishnan K.P."/>
            <person name="Kurian J.P."/>
        </authorList>
    </citation>
    <scope>NUCLEOTIDE SEQUENCE [LARGE SCALE GENOMIC DNA]</scope>
    <source>
        <strain evidence="9 10">5.12</strain>
    </source>
</reference>
<evidence type="ECO:0000256" key="7">
    <source>
        <dbReference type="SAM" id="Phobius"/>
    </source>
</evidence>
<organism evidence="9 10">
    <name type="scientific">Alteromonas pelagimontana</name>
    <dbReference type="NCBI Taxonomy" id="1858656"/>
    <lineage>
        <taxon>Bacteria</taxon>
        <taxon>Pseudomonadati</taxon>
        <taxon>Pseudomonadota</taxon>
        <taxon>Gammaproteobacteria</taxon>
        <taxon>Alteromonadales</taxon>
        <taxon>Alteromonadaceae</taxon>
        <taxon>Alteromonas/Salinimonas group</taxon>
        <taxon>Alteromonas</taxon>
    </lineage>
</organism>
<proteinExistence type="inferred from homology"/>
<evidence type="ECO:0000256" key="3">
    <source>
        <dbReference type="ARBA" id="ARBA00022692"/>
    </source>
</evidence>
<feature type="domain" description="MotA/TolQ/ExbB proton channel" evidence="8">
    <location>
        <begin position="44"/>
        <end position="122"/>
    </location>
</feature>
<evidence type="ECO:0000313" key="10">
    <source>
        <dbReference type="Proteomes" id="UP000219285"/>
    </source>
</evidence>
<feature type="transmembrane region" description="Helical" evidence="7">
    <location>
        <begin position="12"/>
        <end position="30"/>
    </location>
</feature>
<evidence type="ECO:0000256" key="4">
    <source>
        <dbReference type="ARBA" id="ARBA00022989"/>
    </source>
</evidence>
<keyword evidence="10" id="KW-1185">Reference proteome</keyword>
<dbReference type="AlphaFoldDB" id="A0A6M4MCJ3"/>
<dbReference type="OrthoDB" id="5706502at2"/>
<keyword evidence="6" id="KW-0813">Transport</keyword>
<comment type="subcellular location">
    <subcellularLocation>
        <location evidence="1">Cell membrane</location>
        <topology evidence="1">Multi-pass membrane protein</topology>
    </subcellularLocation>
    <subcellularLocation>
        <location evidence="6">Membrane</location>
        <topology evidence="6">Multi-pass membrane protein</topology>
    </subcellularLocation>
</comment>
<keyword evidence="3 7" id="KW-0812">Transmembrane</keyword>
<dbReference type="InterPro" id="IPR050790">
    <property type="entry name" value="ExbB/TolQ_transport"/>
</dbReference>
<keyword evidence="2" id="KW-1003">Cell membrane</keyword>
<dbReference type="PANTHER" id="PTHR30625">
    <property type="entry name" value="PROTEIN TOLQ"/>
    <property type="match status" value="1"/>
</dbReference>
<dbReference type="GO" id="GO:0005886">
    <property type="term" value="C:plasma membrane"/>
    <property type="evidence" value="ECO:0007669"/>
    <property type="project" value="UniProtKB-SubCell"/>
</dbReference>
<evidence type="ECO:0000256" key="1">
    <source>
        <dbReference type="ARBA" id="ARBA00004651"/>
    </source>
</evidence>
<evidence type="ECO:0000259" key="8">
    <source>
        <dbReference type="Pfam" id="PF01618"/>
    </source>
</evidence>
<feature type="transmembrane region" description="Helical" evidence="7">
    <location>
        <begin position="92"/>
        <end position="117"/>
    </location>
</feature>
<gene>
    <name evidence="9" type="ORF">CA267_008360</name>
</gene>
<evidence type="ECO:0000256" key="5">
    <source>
        <dbReference type="ARBA" id="ARBA00023136"/>
    </source>
</evidence>
<keyword evidence="5 7" id="KW-0472">Membrane</keyword>
<evidence type="ECO:0000313" key="9">
    <source>
        <dbReference type="EMBL" id="QJR80789.1"/>
    </source>
</evidence>
<sequence>MVNQILENSLCWVMIVVAWFAYQQIWLLFLTRHQVLPEHINGEDSIHQRQLLPSVLVGALPLMGLLGTIMGLQDSFVGIVTQGADSQVVSGGIADALLTTQLGLILAIPGWLCLMYVKTAMHSAQIKEAQHHA</sequence>
<dbReference type="KEGG" id="apel:CA267_008360"/>
<accession>A0A6M4MCJ3</accession>
<dbReference type="RefSeq" id="WP_075607914.1">
    <property type="nucleotide sequence ID" value="NZ_CP052766.1"/>
</dbReference>
<dbReference type="EMBL" id="CP052766">
    <property type="protein sequence ID" value="QJR80789.1"/>
    <property type="molecule type" value="Genomic_DNA"/>
</dbReference>
<dbReference type="InterPro" id="IPR002898">
    <property type="entry name" value="MotA_ExbB_proton_chnl"/>
</dbReference>
<dbReference type="Pfam" id="PF01618">
    <property type="entry name" value="MotA_ExbB"/>
    <property type="match status" value="1"/>
</dbReference>
<dbReference type="Proteomes" id="UP000219285">
    <property type="component" value="Chromosome"/>
</dbReference>
<dbReference type="GO" id="GO:0017038">
    <property type="term" value="P:protein import"/>
    <property type="evidence" value="ECO:0007669"/>
    <property type="project" value="TreeGrafter"/>
</dbReference>
<name>A0A6M4MCJ3_9ALTE</name>
<keyword evidence="6" id="KW-0653">Protein transport</keyword>
<evidence type="ECO:0000256" key="6">
    <source>
        <dbReference type="RuleBase" id="RU004057"/>
    </source>
</evidence>
<keyword evidence="4 7" id="KW-1133">Transmembrane helix</keyword>
<reference evidence="10" key="1">
    <citation type="submission" date="2014-12" db="EMBL/GenBank/DDBJ databases">
        <title>Complete genome sequence of a multi-drug resistant Klebsiella pneumoniae.</title>
        <authorList>
            <person name="Hua X."/>
            <person name="Chen Q."/>
            <person name="Li X."/>
            <person name="Feng Y."/>
            <person name="Ruan Z."/>
            <person name="Yu Y."/>
        </authorList>
    </citation>
    <scope>NUCLEOTIDE SEQUENCE [LARGE SCALE GENOMIC DNA]</scope>
    <source>
        <strain evidence="10">5.12</strain>
    </source>
</reference>